<evidence type="ECO:0000256" key="1">
    <source>
        <dbReference type="ARBA" id="ARBA00022614"/>
    </source>
</evidence>
<feature type="domain" description="Ig-like" evidence="8">
    <location>
        <begin position="256"/>
        <end position="342"/>
    </location>
</feature>
<keyword evidence="6" id="KW-1133">Transmembrane helix</keyword>
<evidence type="ECO:0000256" key="6">
    <source>
        <dbReference type="SAM" id="Phobius"/>
    </source>
</evidence>
<feature type="transmembrane region" description="Helical" evidence="6">
    <location>
        <begin position="366"/>
        <end position="388"/>
    </location>
</feature>
<dbReference type="AlphaFoldDB" id="A0AAD1W7X9"/>
<evidence type="ECO:0000256" key="7">
    <source>
        <dbReference type="SAM" id="SignalP"/>
    </source>
</evidence>
<accession>A0AAD1W7X9</accession>
<evidence type="ECO:0000256" key="2">
    <source>
        <dbReference type="ARBA" id="ARBA00022729"/>
    </source>
</evidence>
<dbReference type="Pfam" id="PF13855">
    <property type="entry name" value="LRR_8"/>
    <property type="match status" value="1"/>
</dbReference>
<keyword evidence="6" id="KW-0812">Transmembrane</keyword>
<keyword evidence="10" id="KW-1185">Reference proteome</keyword>
<dbReference type="SMART" id="SM00408">
    <property type="entry name" value="IGc2"/>
    <property type="match status" value="1"/>
</dbReference>
<dbReference type="InterPro" id="IPR001611">
    <property type="entry name" value="Leu-rich_rpt"/>
</dbReference>
<dbReference type="InterPro" id="IPR003598">
    <property type="entry name" value="Ig_sub2"/>
</dbReference>
<keyword evidence="5" id="KW-0325">Glycoprotein</keyword>
<keyword evidence="3" id="KW-0677">Repeat</keyword>
<dbReference type="InterPro" id="IPR013783">
    <property type="entry name" value="Ig-like_fold"/>
</dbReference>
<dbReference type="PROSITE" id="PS50835">
    <property type="entry name" value="IG_LIKE"/>
    <property type="match status" value="1"/>
</dbReference>
<dbReference type="SUPFAM" id="SSF48726">
    <property type="entry name" value="Immunoglobulin"/>
    <property type="match status" value="1"/>
</dbReference>
<evidence type="ECO:0000256" key="3">
    <source>
        <dbReference type="ARBA" id="ARBA00022737"/>
    </source>
</evidence>
<evidence type="ECO:0000256" key="5">
    <source>
        <dbReference type="ARBA" id="ARBA00023180"/>
    </source>
</evidence>
<dbReference type="Proteomes" id="UP001295444">
    <property type="component" value="Chromosome 05"/>
</dbReference>
<evidence type="ECO:0000256" key="4">
    <source>
        <dbReference type="ARBA" id="ARBA00023157"/>
    </source>
</evidence>
<proteinExistence type="predicted"/>
<gene>
    <name evidence="9" type="ORF">PECUL_23A059383</name>
</gene>
<sequence length="427" mass="47295">MDLRILRLVFLLSLADLGRPVSIDSDTSCPVGCNCNLLSIHCCRSDQYLQIPVIGADNITKLQLTSCPSFELSSQSLRNFPFLEELIVKSTPITYINANAFANFPRLKSLFLNGLNLSTNTIHPSAFNNLSIQELNLSNNNLIIIQHQMFSGLQNLRVLDLSVNKIGIIQDQAFESLQQLSVLNLENNKLKTVTPNWFKALSHYSSLEISVKGNNLTKECNYRGMELADNQWFTKSIKPNDSLTEADIKLPACSIPIINNNYQNIYIKELSSVIIYCSANGIPKPTSTWLLPNGLDVMSGYPSFSADYGKLNISRVKASDSGVYACVATNSEGSAVAITRLSVITNSSAVLPNNMPSNSPNKKASLVLLVIFIVILSLILGFVICYFVKMVYKLAKKNSNTNFEFSRFVDTPNILQVPENPQPMPHL</sequence>
<feature type="chain" id="PRO_5042027974" evidence="7">
    <location>
        <begin position="21"/>
        <end position="427"/>
    </location>
</feature>
<dbReference type="InterPro" id="IPR003599">
    <property type="entry name" value="Ig_sub"/>
</dbReference>
<keyword evidence="1" id="KW-0433">Leucine-rich repeat</keyword>
<dbReference type="InterPro" id="IPR032675">
    <property type="entry name" value="LRR_dom_sf"/>
</dbReference>
<evidence type="ECO:0000259" key="8">
    <source>
        <dbReference type="PROSITE" id="PS50835"/>
    </source>
</evidence>
<evidence type="ECO:0000313" key="10">
    <source>
        <dbReference type="Proteomes" id="UP001295444"/>
    </source>
</evidence>
<keyword evidence="2 7" id="KW-0732">Signal</keyword>
<dbReference type="PANTHER" id="PTHR45842">
    <property type="entry name" value="SYNAPTIC ADHESION-LIKE MOLECULE SALM"/>
    <property type="match status" value="1"/>
</dbReference>
<dbReference type="InterPro" id="IPR007110">
    <property type="entry name" value="Ig-like_dom"/>
</dbReference>
<dbReference type="InterPro" id="IPR036179">
    <property type="entry name" value="Ig-like_dom_sf"/>
</dbReference>
<dbReference type="PANTHER" id="PTHR45842:SF12">
    <property type="entry name" value="KEKKON 5, ISOFORM A"/>
    <property type="match status" value="1"/>
</dbReference>
<dbReference type="SUPFAM" id="SSF52058">
    <property type="entry name" value="L domain-like"/>
    <property type="match status" value="1"/>
</dbReference>
<keyword evidence="4" id="KW-1015">Disulfide bond</keyword>
<dbReference type="SMART" id="SM00409">
    <property type="entry name" value="IG"/>
    <property type="match status" value="1"/>
</dbReference>
<dbReference type="InterPro" id="IPR003591">
    <property type="entry name" value="Leu-rich_rpt_typical-subtyp"/>
</dbReference>
<dbReference type="SMART" id="SM00369">
    <property type="entry name" value="LRR_TYP"/>
    <property type="match status" value="4"/>
</dbReference>
<feature type="signal peptide" evidence="7">
    <location>
        <begin position="1"/>
        <end position="20"/>
    </location>
</feature>
<organism evidence="9 10">
    <name type="scientific">Pelobates cultripes</name>
    <name type="common">Western spadefoot toad</name>
    <dbReference type="NCBI Taxonomy" id="61616"/>
    <lineage>
        <taxon>Eukaryota</taxon>
        <taxon>Metazoa</taxon>
        <taxon>Chordata</taxon>
        <taxon>Craniata</taxon>
        <taxon>Vertebrata</taxon>
        <taxon>Euteleostomi</taxon>
        <taxon>Amphibia</taxon>
        <taxon>Batrachia</taxon>
        <taxon>Anura</taxon>
        <taxon>Pelobatoidea</taxon>
        <taxon>Pelobatidae</taxon>
        <taxon>Pelobates</taxon>
    </lineage>
</organism>
<dbReference type="InterPro" id="IPR050467">
    <property type="entry name" value="LRFN"/>
</dbReference>
<dbReference type="Pfam" id="PF13927">
    <property type="entry name" value="Ig_3"/>
    <property type="match status" value="1"/>
</dbReference>
<reference evidence="9" key="1">
    <citation type="submission" date="2022-03" db="EMBL/GenBank/DDBJ databases">
        <authorList>
            <person name="Alioto T."/>
            <person name="Alioto T."/>
            <person name="Gomez Garrido J."/>
        </authorList>
    </citation>
    <scope>NUCLEOTIDE SEQUENCE</scope>
</reference>
<dbReference type="Gene3D" id="3.80.10.10">
    <property type="entry name" value="Ribonuclease Inhibitor"/>
    <property type="match status" value="1"/>
</dbReference>
<name>A0AAD1W7X9_PELCU</name>
<dbReference type="Gene3D" id="2.60.40.10">
    <property type="entry name" value="Immunoglobulins"/>
    <property type="match status" value="1"/>
</dbReference>
<dbReference type="PROSITE" id="PS51450">
    <property type="entry name" value="LRR"/>
    <property type="match status" value="1"/>
</dbReference>
<dbReference type="EMBL" id="OW240916">
    <property type="protein sequence ID" value="CAH2292043.1"/>
    <property type="molecule type" value="Genomic_DNA"/>
</dbReference>
<evidence type="ECO:0000313" key="9">
    <source>
        <dbReference type="EMBL" id="CAH2292043.1"/>
    </source>
</evidence>
<keyword evidence="6" id="KW-0472">Membrane</keyword>
<protein>
    <submittedName>
        <fullName evidence="9">Leucine-rich repeat and fibronectin type-III domain-containing 4</fullName>
    </submittedName>
</protein>